<dbReference type="AlphaFoldDB" id="A0A1T4YD95"/>
<feature type="domain" description="HD-GYP" evidence="1">
    <location>
        <begin position="100"/>
        <end position="296"/>
    </location>
</feature>
<dbReference type="EMBL" id="FUYH01000036">
    <property type="protein sequence ID" value="SKA99508.1"/>
    <property type="molecule type" value="Genomic_DNA"/>
</dbReference>
<dbReference type="Pfam" id="PF13487">
    <property type="entry name" value="HD_5"/>
    <property type="match status" value="1"/>
</dbReference>
<gene>
    <name evidence="2" type="ORF">SAMN05443428_13611</name>
</gene>
<dbReference type="InterPro" id="IPR037522">
    <property type="entry name" value="HD_GYP_dom"/>
</dbReference>
<dbReference type="PANTHER" id="PTHR43155">
    <property type="entry name" value="CYCLIC DI-GMP PHOSPHODIESTERASE PA4108-RELATED"/>
    <property type="match status" value="1"/>
</dbReference>
<accession>A0A1T4YD95</accession>
<dbReference type="SMART" id="SM00471">
    <property type="entry name" value="HDc"/>
    <property type="match status" value="1"/>
</dbReference>
<sequence length="337" mass="38133">MKIKVNDIVPGSVLNDNIFINNGLLLVQKGTALSEKIIDKLKEYNIEYVDVDISSKDEDLKRISIVYTETVNKVKDKFKVVKLKNTVEISEFNNIVEELMDNINSNEILFYSKLLSGKDDYTLEHSINVSLTAMLMGKWLGYSKADIKLLGICGILHDIGKVLIPEYILNKPSKLTPSEYNIMKNHTKLGYQLLKKSNSIDERIKNVVLTHHERVNGKGYPFGLSGGDLSSFSKIISICDVYDAVTSKRVYKPKENVLNGLKAVFEDSYNGLDPYLCRVFLNNASVSYQGCKCLLNNGHIGRIIKIPSENPEKPWIAIDDEFLNLEVNKNFKILDVF</sequence>
<dbReference type="Proteomes" id="UP000190105">
    <property type="component" value="Unassembled WGS sequence"/>
</dbReference>
<dbReference type="CDD" id="cd00077">
    <property type="entry name" value="HDc"/>
    <property type="match status" value="1"/>
</dbReference>
<protein>
    <submittedName>
        <fullName evidence="2">HDIG domain-containing protein</fullName>
    </submittedName>
</protein>
<dbReference type="InterPro" id="IPR006675">
    <property type="entry name" value="HDIG_dom"/>
</dbReference>
<dbReference type="Gene3D" id="1.10.3210.10">
    <property type="entry name" value="Hypothetical protein af1432"/>
    <property type="match status" value="1"/>
</dbReference>
<dbReference type="STRING" id="1147123.SAMN05443428_13611"/>
<dbReference type="RefSeq" id="WP_078697720.1">
    <property type="nucleotide sequence ID" value="NZ_FUYH01000036.1"/>
</dbReference>
<keyword evidence="3" id="KW-1185">Reference proteome</keyword>
<dbReference type="OrthoDB" id="9804747at2"/>
<name>A0A1T4YD95_9CLOT</name>
<organism evidence="2 3">
    <name type="scientific">Caloramator quimbayensis</name>
    <dbReference type="NCBI Taxonomy" id="1147123"/>
    <lineage>
        <taxon>Bacteria</taxon>
        <taxon>Bacillati</taxon>
        <taxon>Bacillota</taxon>
        <taxon>Clostridia</taxon>
        <taxon>Eubacteriales</taxon>
        <taxon>Clostridiaceae</taxon>
        <taxon>Caloramator</taxon>
    </lineage>
</organism>
<proteinExistence type="predicted"/>
<reference evidence="3" key="1">
    <citation type="submission" date="2017-02" db="EMBL/GenBank/DDBJ databases">
        <authorList>
            <person name="Varghese N."/>
            <person name="Submissions S."/>
        </authorList>
    </citation>
    <scope>NUCLEOTIDE SEQUENCE [LARGE SCALE GENOMIC DNA]</scope>
    <source>
        <strain evidence="3">USBA 833</strain>
    </source>
</reference>
<dbReference type="InterPro" id="IPR003607">
    <property type="entry name" value="HD/PDEase_dom"/>
</dbReference>
<dbReference type="PROSITE" id="PS51832">
    <property type="entry name" value="HD_GYP"/>
    <property type="match status" value="1"/>
</dbReference>
<evidence type="ECO:0000259" key="1">
    <source>
        <dbReference type="PROSITE" id="PS51832"/>
    </source>
</evidence>
<evidence type="ECO:0000313" key="2">
    <source>
        <dbReference type="EMBL" id="SKA99508.1"/>
    </source>
</evidence>
<evidence type="ECO:0000313" key="3">
    <source>
        <dbReference type="Proteomes" id="UP000190105"/>
    </source>
</evidence>
<dbReference type="NCBIfam" id="TIGR00277">
    <property type="entry name" value="HDIG"/>
    <property type="match status" value="1"/>
</dbReference>
<dbReference type="SUPFAM" id="SSF109604">
    <property type="entry name" value="HD-domain/PDEase-like"/>
    <property type="match status" value="1"/>
</dbReference>
<dbReference type="PANTHER" id="PTHR43155:SF2">
    <property type="entry name" value="CYCLIC DI-GMP PHOSPHODIESTERASE PA4108"/>
    <property type="match status" value="1"/>
</dbReference>